<proteinExistence type="predicted"/>
<dbReference type="Pfam" id="PF00078">
    <property type="entry name" value="RVT_1"/>
    <property type="match status" value="1"/>
</dbReference>
<reference evidence="3" key="1">
    <citation type="submission" date="2020-04" db="EMBL/GenBank/DDBJ databases">
        <authorList>
            <person name="Alioto T."/>
            <person name="Alioto T."/>
            <person name="Gomez Garrido J."/>
        </authorList>
    </citation>
    <scope>NUCLEOTIDE SEQUENCE</scope>
    <source>
        <strain evidence="3">A484AB</strain>
    </source>
</reference>
<name>A0A6S7H7J8_PARCT</name>
<dbReference type="PANTHER" id="PTHR47510:SF3">
    <property type="entry name" value="ENDO_EXONUCLEASE_PHOSPHATASE DOMAIN-CONTAINING PROTEIN"/>
    <property type="match status" value="1"/>
</dbReference>
<dbReference type="Pfam" id="PF03372">
    <property type="entry name" value="Exo_endo_phos"/>
    <property type="match status" value="1"/>
</dbReference>
<accession>A0A6S7H7J8</accession>
<dbReference type="InterPro" id="IPR005135">
    <property type="entry name" value="Endo/exonuclease/phosphatase"/>
</dbReference>
<dbReference type="PANTHER" id="PTHR47510">
    <property type="entry name" value="REVERSE TRANSCRIPTASE DOMAIN-CONTAINING PROTEIN"/>
    <property type="match status" value="1"/>
</dbReference>
<dbReference type="SUPFAM" id="SSF56219">
    <property type="entry name" value="DNase I-like"/>
    <property type="match status" value="1"/>
</dbReference>
<dbReference type="EMBL" id="CACRXK020003462">
    <property type="protein sequence ID" value="CAB3998887.1"/>
    <property type="molecule type" value="Genomic_DNA"/>
</dbReference>
<evidence type="ECO:0000313" key="4">
    <source>
        <dbReference type="Proteomes" id="UP001152795"/>
    </source>
</evidence>
<organism evidence="3 4">
    <name type="scientific">Paramuricea clavata</name>
    <name type="common">Red gorgonian</name>
    <name type="synonym">Violescent sea-whip</name>
    <dbReference type="NCBI Taxonomy" id="317549"/>
    <lineage>
        <taxon>Eukaryota</taxon>
        <taxon>Metazoa</taxon>
        <taxon>Cnidaria</taxon>
        <taxon>Anthozoa</taxon>
        <taxon>Octocorallia</taxon>
        <taxon>Malacalcyonacea</taxon>
        <taxon>Plexauridae</taxon>
        <taxon>Paramuricea</taxon>
    </lineage>
</organism>
<feature type="domain" description="Endonuclease/exonuclease/phosphatase" evidence="2">
    <location>
        <begin position="121"/>
        <end position="332"/>
    </location>
</feature>
<comment type="caution">
    <text evidence="3">The sequence shown here is derived from an EMBL/GenBank/DDBJ whole genome shotgun (WGS) entry which is preliminary data.</text>
</comment>
<gene>
    <name evidence="3" type="ORF">PACLA_8A018872</name>
</gene>
<keyword evidence="4" id="KW-1185">Reference proteome</keyword>
<dbReference type="Gene3D" id="3.60.10.10">
    <property type="entry name" value="Endonuclease/exonuclease/phosphatase"/>
    <property type="match status" value="1"/>
</dbReference>
<dbReference type="Proteomes" id="UP001152795">
    <property type="component" value="Unassembled WGS sequence"/>
</dbReference>
<feature type="domain" description="Reverse transcriptase" evidence="1">
    <location>
        <begin position="548"/>
        <end position="665"/>
    </location>
</feature>
<evidence type="ECO:0000313" key="3">
    <source>
        <dbReference type="EMBL" id="CAB3998887.1"/>
    </source>
</evidence>
<dbReference type="InterPro" id="IPR036691">
    <property type="entry name" value="Endo/exonu/phosph_ase_sf"/>
</dbReference>
<protein>
    <submittedName>
        <fullName evidence="3">Uncharacterized protein</fullName>
    </submittedName>
</protein>
<dbReference type="InterPro" id="IPR000477">
    <property type="entry name" value="RT_dom"/>
</dbReference>
<evidence type="ECO:0000259" key="2">
    <source>
        <dbReference type="Pfam" id="PF03372"/>
    </source>
</evidence>
<sequence>MVLINRKSLIKLVMCQLTCSFIIWISTKSLSLNHLQDLRLIKPLYDNLPTQIRYQTTINSTIKIKRAPAPTNFYYNSTATFRPTIQLMHDIELNPAPTNQTHENGCFDPPKKTKGLIIGHLNIRSIKCATKLDEIKALLIRKPTIHVISFSETWLNDSWPDDMLYIPNYTFIRLDRSSNTSGGGIITYIHNDVPFTHRSDLGSENIETTCIEVKPHYVSPILLLNVYRPPSADSSHDYCLTEIMERVASENKECCVLGDFNMNVLCQKSKSSVFLKRIHQLRLKQLVTVPTRTEARYVNGSFSVTSTLIDHIYCSSERNVASIHVPPLSLSDYYPVFLVRRCNASMRSKQNEKSTIQYRSLSNLNKTDFREDLRLPPWSSIEAFDDPSDALNKHDSRKLWKVMKEAGNLNSNKTTPNEIIDNGVSVTNPAIIAQLFNSHFSQIADSVIHDTTHHEPNLEPLRQFVKTHLPDNHHFTVPAMSAEYLLNAINNLSCNKAKGVDSINIHLLQVGCNEVLPSLLYIYNTSITSGIFPDQWKISKITPVFKKGSRQNKDNYRPIAVLSVLFIFYGLHLLGYLQEHNLLTSSQFGSRPFHSCETMLLQLTDSLLNDMDKGNLSGILLIDFRKAFDLISYDLLLQKLAIYGLKDSTLQWFKSYLTERKQLVSIGRACNFRSPTSTYRCSTSIAKPTLEYCSSVWGNCSTDAPRRVTSAQKRAARILLNADYTIPSITLFKEINLIPIHDTIRHRMLLQTFKCIHDISPPCLSTLMEKPTHHHSTRANANNNVHIPKARSNAGKRRFSFMASTLWNSFPNEAKKITSQPSFNTYCKSYFSQKLASSTKLNSIRLY</sequence>
<evidence type="ECO:0000259" key="1">
    <source>
        <dbReference type="Pfam" id="PF00078"/>
    </source>
</evidence>
<dbReference type="GO" id="GO:0003824">
    <property type="term" value="F:catalytic activity"/>
    <property type="evidence" value="ECO:0007669"/>
    <property type="project" value="InterPro"/>
</dbReference>
<dbReference type="AlphaFoldDB" id="A0A6S7H7J8"/>